<evidence type="ECO:0008006" key="7">
    <source>
        <dbReference type="Google" id="ProtNLM"/>
    </source>
</evidence>
<dbReference type="Gene3D" id="3.40.50.720">
    <property type="entry name" value="NAD(P)-binding Rossmann-like Domain"/>
    <property type="match status" value="1"/>
</dbReference>
<evidence type="ECO:0000256" key="1">
    <source>
        <dbReference type="ARBA" id="ARBA00022450"/>
    </source>
</evidence>
<comment type="caution">
    <text evidence="5">The sequence shown here is derived from an EMBL/GenBank/DDBJ whole genome shotgun (WGS) entry which is preliminary data.</text>
</comment>
<evidence type="ECO:0000313" key="6">
    <source>
        <dbReference type="Proteomes" id="UP000664203"/>
    </source>
</evidence>
<dbReference type="InterPro" id="IPR000873">
    <property type="entry name" value="AMP-dep_synth/lig_dom"/>
</dbReference>
<dbReference type="Pfam" id="PF07993">
    <property type="entry name" value="NAD_binding_4"/>
    <property type="match status" value="1"/>
</dbReference>
<dbReference type="InterPro" id="IPR020845">
    <property type="entry name" value="AMP-binding_CS"/>
</dbReference>
<reference evidence="5" key="1">
    <citation type="submission" date="2021-03" db="EMBL/GenBank/DDBJ databases">
        <authorList>
            <person name="Tagirdzhanova G."/>
        </authorList>
    </citation>
    <scope>NUCLEOTIDE SEQUENCE</scope>
</reference>
<gene>
    <name evidence="5" type="ORF">ALECFALPRED_001136</name>
</gene>
<dbReference type="InterPro" id="IPR042099">
    <property type="entry name" value="ANL_N_sf"/>
</dbReference>
<name>A0A8H3IMQ8_9LECA</name>
<dbReference type="InterPro" id="IPR051414">
    <property type="entry name" value="Adenylate-forming_Reductase"/>
</dbReference>
<dbReference type="PANTHER" id="PTHR43439">
    <property type="entry name" value="PHENYLACETATE-COENZYME A LIGASE"/>
    <property type="match status" value="1"/>
</dbReference>
<dbReference type="OrthoDB" id="429813at2759"/>
<dbReference type="PROSITE" id="PS00012">
    <property type="entry name" value="PHOSPHOPANTETHEINE"/>
    <property type="match status" value="1"/>
</dbReference>
<dbReference type="EMBL" id="CAJPDR010000121">
    <property type="protein sequence ID" value="CAF9919359.1"/>
    <property type="molecule type" value="Genomic_DNA"/>
</dbReference>
<feature type="domain" description="Thioester reductase (TE)" evidence="4">
    <location>
        <begin position="676"/>
        <end position="912"/>
    </location>
</feature>
<organism evidence="5 6">
    <name type="scientific">Alectoria fallacina</name>
    <dbReference type="NCBI Taxonomy" id="1903189"/>
    <lineage>
        <taxon>Eukaryota</taxon>
        <taxon>Fungi</taxon>
        <taxon>Dikarya</taxon>
        <taxon>Ascomycota</taxon>
        <taxon>Pezizomycotina</taxon>
        <taxon>Lecanoromycetes</taxon>
        <taxon>OSLEUM clade</taxon>
        <taxon>Lecanoromycetidae</taxon>
        <taxon>Lecanorales</taxon>
        <taxon>Lecanorineae</taxon>
        <taxon>Parmeliaceae</taxon>
        <taxon>Alectoria</taxon>
    </lineage>
</organism>
<dbReference type="InterPro" id="IPR013120">
    <property type="entry name" value="FAR_NAD-bd"/>
</dbReference>
<protein>
    <recommendedName>
        <fullName evidence="7">Acetyl-CoA synthetase-like protein</fullName>
    </recommendedName>
</protein>
<evidence type="ECO:0000256" key="2">
    <source>
        <dbReference type="ARBA" id="ARBA00022553"/>
    </source>
</evidence>
<dbReference type="Pfam" id="PF00501">
    <property type="entry name" value="AMP-binding"/>
    <property type="match status" value="1"/>
</dbReference>
<dbReference type="InterPro" id="IPR036291">
    <property type="entry name" value="NAD(P)-bd_dom_sf"/>
</dbReference>
<sequence>MAPTATEDNKSHGNTPVEEEDLIVSDDLLRLRAADEIQVPLLCFPKSERGTLDYEEFTGRDIDRFVDHAAKFYMKSGLKPTKSSHETPPVIALLCPTDLAYIVTFFALARLGYTSLCLSPRLAPNACEKLIRETGAIALIPGKTSQMCSLVAQTQKLVSIEVVKLIAREEFDKASSKELRFQRQDIDRQAEKEWTLGILHSSGSTGLPKPICLTHRRLMMKIPTPKGQTEFNTFPFFHGYGSWVVLHGMMYRKTVYMYNPNVPVTADYIIKVLEHVRPDVLHVVPYTMELLAQTKRGVDAMKHCKRVVFSGSAAPDDLGNDLVARGVNLETLWGATEMGSLGNSFNRAPGDISWDYIRMPPPVAKNIWMKPLGDDTYECIYLQGLEALAVSNSDDPPGSFHSKDVFVKHPTLDAWKHIGRLDDRLTLINGEKVLPVPMEGRIRQDPLIRECCIFGTGKSIPGIFVFRNNESKAMSDETFIDVIWPTIQKANAQAESFSQISKDTIVPFGAEVDYPKTDKESIKRAQIYRVFAQDMEAMYEKLEYSGTGTLQLDVPTTEKWIMETFKEALTVYLSSPKDDFFAAGVNSLQAIQMRGLILKNLDLGGDSRKLGQNVIFETANVACLAKHLYALRVNKETPAQDEDGIGEMQAMINKYSMFKKHVPGSSAAPQGHVVVLTGATGSLGAHILAQLLNRADVYHVYCLVRGQKAQERVLQALRQRSLSVPDNSLLTALTSDLSKADLGLSPEMYKELRSRTTSIIHCSWAVNFNIGIRSFEDQHIKGVHNLTQLSLSVTTPAPARFFFCSSIATALGTPPPATIRETPISNLKAALPLGYARSKLVSEQIVCNAARDAGALTRILRIGQIVGDGKMGLWNDTEAIPLMIRSALTLKALPALDETESWLPVDTLATVILDLAGLSTGAIPAPDSDTDLVYNLENPHTFSWTSSLLPELQRSGLEFSTVPTTEWLQKLRDYEKGGGNPERNPAVKLIGHFESIYGKEKIGDVKFATDTAQKHSQALKEAPRLIEEGYIEKFVKAWVEKWQGEGKDLQIESSG</sequence>
<feature type="domain" description="AMP-dependent synthetase/ligase" evidence="3">
    <location>
        <begin position="53"/>
        <end position="344"/>
    </location>
</feature>
<dbReference type="Pfam" id="PF23562">
    <property type="entry name" value="AMP-binding_C_3"/>
    <property type="match status" value="1"/>
</dbReference>
<keyword evidence="6" id="KW-1185">Reference proteome</keyword>
<dbReference type="SUPFAM" id="SSF51735">
    <property type="entry name" value="NAD(P)-binding Rossmann-fold domains"/>
    <property type="match status" value="1"/>
</dbReference>
<evidence type="ECO:0000259" key="3">
    <source>
        <dbReference type="Pfam" id="PF00501"/>
    </source>
</evidence>
<evidence type="ECO:0000313" key="5">
    <source>
        <dbReference type="EMBL" id="CAF9919359.1"/>
    </source>
</evidence>
<dbReference type="Gene3D" id="3.40.50.12780">
    <property type="entry name" value="N-terminal domain of ligase-like"/>
    <property type="match status" value="1"/>
</dbReference>
<proteinExistence type="predicted"/>
<keyword evidence="2" id="KW-0597">Phosphoprotein</keyword>
<dbReference type="InterPro" id="IPR036736">
    <property type="entry name" value="ACP-like_sf"/>
</dbReference>
<keyword evidence="1" id="KW-0596">Phosphopantetheine</keyword>
<accession>A0A8H3IMQ8</accession>
<dbReference type="AlphaFoldDB" id="A0A8H3IMQ8"/>
<dbReference type="Proteomes" id="UP000664203">
    <property type="component" value="Unassembled WGS sequence"/>
</dbReference>
<dbReference type="PROSITE" id="PS00455">
    <property type="entry name" value="AMP_BINDING"/>
    <property type="match status" value="1"/>
</dbReference>
<dbReference type="SUPFAM" id="SSF47336">
    <property type="entry name" value="ACP-like"/>
    <property type="match status" value="1"/>
</dbReference>
<evidence type="ECO:0000259" key="4">
    <source>
        <dbReference type="Pfam" id="PF07993"/>
    </source>
</evidence>
<dbReference type="InterPro" id="IPR006162">
    <property type="entry name" value="Ppantetheine_attach_site"/>
</dbReference>
<dbReference type="PANTHER" id="PTHR43439:SF2">
    <property type="entry name" value="ENZYME, PUTATIVE (JCVI)-RELATED"/>
    <property type="match status" value="1"/>
</dbReference>
<dbReference type="SUPFAM" id="SSF56801">
    <property type="entry name" value="Acetyl-CoA synthetase-like"/>
    <property type="match status" value="1"/>
</dbReference>
<dbReference type="Gene3D" id="1.10.1200.10">
    <property type="entry name" value="ACP-like"/>
    <property type="match status" value="1"/>
</dbReference>